<evidence type="ECO:0000256" key="1">
    <source>
        <dbReference type="SAM" id="MobiDB-lite"/>
    </source>
</evidence>
<feature type="region of interest" description="Disordered" evidence="1">
    <location>
        <begin position="1"/>
        <end position="24"/>
    </location>
</feature>
<dbReference type="Proteomes" id="UP001217089">
    <property type="component" value="Unassembled WGS sequence"/>
</dbReference>
<dbReference type="EMBL" id="JARBDR010000813">
    <property type="protein sequence ID" value="KAJ8305543.1"/>
    <property type="molecule type" value="Genomic_DNA"/>
</dbReference>
<dbReference type="PANTHER" id="PTHR28654:SF1">
    <property type="entry name" value="AXIN INTERACTOR, DORSALIZATION-ASSOCIATED PROTEIN"/>
    <property type="match status" value="1"/>
</dbReference>
<feature type="compositionally biased region" description="Acidic residues" evidence="1">
    <location>
        <begin position="271"/>
        <end position="282"/>
    </location>
</feature>
<gene>
    <name evidence="2" type="ORF">KUTeg_016088</name>
</gene>
<feature type="compositionally biased region" description="Acidic residues" evidence="1">
    <location>
        <begin position="290"/>
        <end position="303"/>
    </location>
</feature>
<dbReference type="SUPFAM" id="SSF48452">
    <property type="entry name" value="TPR-like"/>
    <property type="match status" value="1"/>
</dbReference>
<sequence>MIQFSVEMGKKKFKGKPGASLEDRRKALREARREIAREAAGKKSQPKYTVEQLLEKAEDCIDRFEYELAQKFCQRALEIDPDNVQVLETTGTLLLELGNTESAKQAAQCFQKGIELMIKEREQHQSQQQQEGACADLEDKAIEIDPENPDAYQLKASYHLSKDQKEDAKEMINKSVSLWLPKYRAIDKGEVAEEDFDPVETAIEVLEGLLDENDEEPQTWYMIGWANYLHGDEYKGNARFYLAKSKEVFKKIKCKDEELLKHVEELLTEIGPDEEENEEEDLIEKHVDDNNFESDSDDNAMEH</sequence>
<reference evidence="2 3" key="1">
    <citation type="submission" date="2022-12" db="EMBL/GenBank/DDBJ databases">
        <title>Chromosome-level genome of Tegillarca granosa.</title>
        <authorList>
            <person name="Kim J."/>
        </authorList>
    </citation>
    <scope>NUCLEOTIDE SEQUENCE [LARGE SCALE GENOMIC DNA]</scope>
    <source>
        <strain evidence="2">Teg-2019</strain>
        <tissue evidence="2">Adductor muscle</tissue>
    </source>
</reference>
<evidence type="ECO:0008006" key="4">
    <source>
        <dbReference type="Google" id="ProtNLM"/>
    </source>
</evidence>
<proteinExistence type="predicted"/>
<comment type="caution">
    <text evidence="2">The sequence shown here is derived from an EMBL/GenBank/DDBJ whole genome shotgun (WGS) entry which is preliminary data.</text>
</comment>
<dbReference type="PANTHER" id="PTHR28654">
    <property type="entry name" value="AXIN INTERACTOR, DORSALIZATION-ASSOCIATED PROTEIN"/>
    <property type="match status" value="1"/>
</dbReference>
<feature type="region of interest" description="Disordered" evidence="1">
    <location>
        <begin position="269"/>
        <end position="303"/>
    </location>
</feature>
<dbReference type="Pfam" id="PF13431">
    <property type="entry name" value="TPR_17"/>
    <property type="match status" value="2"/>
</dbReference>
<name>A0ABQ9EJU9_TEGGR</name>
<dbReference type="Gene3D" id="1.25.40.10">
    <property type="entry name" value="Tetratricopeptide repeat domain"/>
    <property type="match status" value="2"/>
</dbReference>
<evidence type="ECO:0000313" key="3">
    <source>
        <dbReference type="Proteomes" id="UP001217089"/>
    </source>
</evidence>
<dbReference type="CDD" id="cd24142">
    <property type="entry name" value="ACL4-like"/>
    <property type="match status" value="1"/>
</dbReference>
<evidence type="ECO:0000313" key="2">
    <source>
        <dbReference type="EMBL" id="KAJ8305543.1"/>
    </source>
</evidence>
<dbReference type="InterPro" id="IPR011990">
    <property type="entry name" value="TPR-like_helical_dom_sf"/>
</dbReference>
<keyword evidence="3" id="KW-1185">Reference proteome</keyword>
<protein>
    <recommendedName>
        <fullName evidence="4">Assembly chaperone of rpl4</fullName>
    </recommendedName>
</protein>
<organism evidence="2 3">
    <name type="scientific">Tegillarca granosa</name>
    <name type="common">Malaysian cockle</name>
    <name type="synonym">Anadara granosa</name>
    <dbReference type="NCBI Taxonomy" id="220873"/>
    <lineage>
        <taxon>Eukaryota</taxon>
        <taxon>Metazoa</taxon>
        <taxon>Spiralia</taxon>
        <taxon>Lophotrochozoa</taxon>
        <taxon>Mollusca</taxon>
        <taxon>Bivalvia</taxon>
        <taxon>Autobranchia</taxon>
        <taxon>Pteriomorphia</taxon>
        <taxon>Arcoida</taxon>
        <taxon>Arcoidea</taxon>
        <taxon>Arcidae</taxon>
        <taxon>Tegillarca</taxon>
    </lineage>
</organism>
<accession>A0ABQ9EJU9</accession>